<keyword evidence="3 6" id="KW-0489">Methyltransferase</keyword>
<name>A0A449AYR3_9BACT</name>
<dbReference type="AlphaFoldDB" id="A0A449AYR3"/>
<feature type="binding site" evidence="6">
    <location>
        <position position="143"/>
    </location>
    <ligand>
        <name>S-adenosyl-L-methionine</name>
        <dbReference type="ChEBI" id="CHEBI:59789"/>
    </ligand>
</feature>
<dbReference type="EC" id="2.1.1.-" evidence="6"/>
<evidence type="ECO:0000256" key="3">
    <source>
        <dbReference type="ARBA" id="ARBA00022603"/>
    </source>
</evidence>
<dbReference type="PANTHER" id="PTHR31760">
    <property type="entry name" value="S-ADENOSYL-L-METHIONINE-DEPENDENT METHYLTRANSFERASES SUPERFAMILY PROTEIN"/>
    <property type="match status" value="1"/>
</dbReference>
<evidence type="ECO:0000256" key="4">
    <source>
        <dbReference type="ARBA" id="ARBA00022679"/>
    </source>
</evidence>
<evidence type="ECO:0000256" key="5">
    <source>
        <dbReference type="ARBA" id="ARBA00022691"/>
    </source>
</evidence>
<keyword evidence="7" id="KW-0175">Coiled coil</keyword>
<dbReference type="NCBIfam" id="TIGR00138">
    <property type="entry name" value="rsmG_gidB"/>
    <property type="match status" value="1"/>
</dbReference>
<feature type="binding site" evidence="6">
    <location>
        <position position="81"/>
    </location>
    <ligand>
        <name>S-adenosyl-L-methionine</name>
        <dbReference type="ChEBI" id="CHEBI:59789"/>
    </ligand>
</feature>
<feature type="binding site" evidence="6">
    <location>
        <begin position="128"/>
        <end position="129"/>
    </location>
    <ligand>
        <name>S-adenosyl-L-methionine</name>
        <dbReference type="ChEBI" id="CHEBI:59789"/>
    </ligand>
</feature>
<protein>
    <recommendedName>
        <fullName evidence="6">Ribosomal RNA small subunit methyltransferase G</fullName>
        <ecNumber evidence="6">2.1.1.-</ecNumber>
    </recommendedName>
    <alternativeName>
        <fullName evidence="6">16S rRNA 7-methylguanosine methyltransferase</fullName>
        <shortName evidence="6">16S rRNA m7G methyltransferase</shortName>
    </alternativeName>
</protein>
<dbReference type="EMBL" id="LR215031">
    <property type="protein sequence ID" value="VEU72586.1"/>
    <property type="molecule type" value="Genomic_DNA"/>
</dbReference>
<reference evidence="8 9" key="1">
    <citation type="submission" date="2019-01" db="EMBL/GenBank/DDBJ databases">
        <authorList>
            <consortium name="Pathogen Informatics"/>
        </authorList>
    </citation>
    <scope>NUCLEOTIDE SEQUENCE [LARGE SCALE GENOMIC DNA]</scope>
    <source>
        <strain evidence="8 9">NCTC10186</strain>
    </source>
</reference>
<sequence length="232" mass="26795">METWKYKQIVQKMCIENNWDFTLFEKYVNLIEEKNKVMNLTGFSGDTLWHEGILESLLTMQEITKGLENGEILDIGAGVGFPSLPYALTTNSNHITIYEPLQKRVNFLNLVINELGLQNKVKVEKKRVEEETNKNLYDLVTARAVSSVRNLLMAGFHTVKLHGNMSLLKSKNSKQEIEEAQEILKLLNVKLDDYLLENPLLPRTTEIVKITKLRSTPKQFPFSWKEIVKKNN</sequence>
<dbReference type="RefSeq" id="WP_119572146.1">
    <property type="nucleotide sequence ID" value="NZ_LR215031.1"/>
</dbReference>
<dbReference type="Proteomes" id="UP000289862">
    <property type="component" value="Chromosome"/>
</dbReference>
<dbReference type="Gene3D" id="3.40.50.150">
    <property type="entry name" value="Vaccinia Virus protein VP39"/>
    <property type="match status" value="1"/>
</dbReference>
<keyword evidence="2 6" id="KW-0698">rRNA processing</keyword>
<dbReference type="KEGG" id="mgal:NCTC10186_00050"/>
<dbReference type="Pfam" id="PF02527">
    <property type="entry name" value="GidB"/>
    <property type="match status" value="1"/>
</dbReference>
<feature type="binding site" evidence="6">
    <location>
        <position position="76"/>
    </location>
    <ligand>
        <name>S-adenosyl-L-methionine</name>
        <dbReference type="ChEBI" id="CHEBI:59789"/>
    </ligand>
</feature>
<keyword evidence="1 6" id="KW-0963">Cytoplasm</keyword>
<dbReference type="InterPro" id="IPR003682">
    <property type="entry name" value="rRNA_ssu_MeTfrase_G"/>
</dbReference>
<evidence type="ECO:0000313" key="8">
    <source>
        <dbReference type="EMBL" id="VEU72586.1"/>
    </source>
</evidence>
<dbReference type="OrthoDB" id="9808773at2"/>
<keyword evidence="9" id="KW-1185">Reference proteome</keyword>
<keyword evidence="5 6" id="KW-0949">S-adenosyl-L-methionine</keyword>
<comment type="function">
    <text evidence="6">Specifically methylates the N7 position of a guanine in 16S rRNA.</text>
</comment>
<dbReference type="GO" id="GO:0070043">
    <property type="term" value="F:rRNA (guanine-N7-)-methyltransferase activity"/>
    <property type="evidence" value="ECO:0007669"/>
    <property type="project" value="UniProtKB-UniRule"/>
</dbReference>
<comment type="caution">
    <text evidence="6">Lacks conserved residue(s) required for the propagation of feature annotation.</text>
</comment>
<evidence type="ECO:0000256" key="2">
    <source>
        <dbReference type="ARBA" id="ARBA00022552"/>
    </source>
</evidence>
<comment type="subcellular location">
    <subcellularLocation>
        <location evidence="6">Cytoplasm</location>
    </subcellularLocation>
</comment>
<keyword evidence="4 6" id="KW-0808">Transferase</keyword>
<evidence type="ECO:0000256" key="7">
    <source>
        <dbReference type="SAM" id="Coils"/>
    </source>
</evidence>
<dbReference type="InterPro" id="IPR029063">
    <property type="entry name" value="SAM-dependent_MTases_sf"/>
</dbReference>
<accession>A0A449AYR3</accession>
<evidence type="ECO:0000256" key="6">
    <source>
        <dbReference type="HAMAP-Rule" id="MF_00074"/>
    </source>
</evidence>
<comment type="similarity">
    <text evidence="6">Belongs to the methyltransferase superfamily. RNA methyltransferase RsmG family.</text>
</comment>
<evidence type="ECO:0000256" key="1">
    <source>
        <dbReference type="ARBA" id="ARBA00022490"/>
    </source>
</evidence>
<dbReference type="GO" id="GO:0005829">
    <property type="term" value="C:cytosol"/>
    <property type="evidence" value="ECO:0007669"/>
    <property type="project" value="TreeGrafter"/>
</dbReference>
<dbReference type="HAMAP" id="MF_00074">
    <property type="entry name" value="16SrRNA_methyltr_G"/>
    <property type="match status" value="1"/>
</dbReference>
<proteinExistence type="inferred from homology"/>
<organism evidence="8 9">
    <name type="scientific">Mycoplasmopsis gallopavonis</name>
    <dbReference type="NCBI Taxonomy" id="76629"/>
    <lineage>
        <taxon>Bacteria</taxon>
        <taxon>Bacillati</taxon>
        <taxon>Mycoplasmatota</taxon>
        <taxon>Mycoplasmoidales</taxon>
        <taxon>Metamycoplasmataceae</taxon>
        <taxon>Mycoplasmopsis</taxon>
    </lineage>
</organism>
<feature type="coiled-coil region" evidence="7">
    <location>
        <begin position="170"/>
        <end position="197"/>
    </location>
</feature>
<evidence type="ECO:0000313" key="9">
    <source>
        <dbReference type="Proteomes" id="UP000289862"/>
    </source>
</evidence>
<dbReference type="SUPFAM" id="SSF53335">
    <property type="entry name" value="S-adenosyl-L-methionine-dependent methyltransferases"/>
    <property type="match status" value="1"/>
</dbReference>
<gene>
    <name evidence="8" type="primary">gidB1</name>
    <name evidence="6" type="synonym">rsmG</name>
    <name evidence="8" type="ORF">NCTC10186_00050</name>
</gene>
<dbReference type="PANTHER" id="PTHR31760:SF0">
    <property type="entry name" value="S-ADENOSYL-L-METHIONINE-DEPENDENT METHYLTRANSFERASES SUPERFAMILY PROTEIN"/>
    <property type="match status" value="1"/>
</dbReference>